<dbReference type="PANTHER" id="PTHR30514">
    <property type="entry name" value="GLUCOKINASE"/>
    <property type="match status" value="1"/>
</dbReference>
<dbReference type="GO" id="GO:0097367">
    <property type="term" value="F:carbohydrate derivative binding"/>
    <property type="evidence" value="ECO:0007669"/>
    <property type="project" value="InterPro"/>
</dbReference>
<accession>A0A200JEG5</accession>
<proteinExistence type="predicted"/>
<evidence type="ECO:0000259" key="5">
    <source>
        <dbReference type="PROSITE" id="PS51464"/>
    </source>
</evidence>
<dbReference type="InterPro" id="IPR035472">
    <property type="entry name" value="RpiR-like_SIS"/>
</dbReference>
<dbReference type="GO" id="GO:0003677">
    <property type="term" value="F:DNA binding"/>
    <property type="evidence" value="ECO:0007669"/>
    <property type="project" value="UniProtKB-KW"/>
</dbReference>
<keyword evidence="1" id="KW-0805">Transcription regulation</keyword>
<dbReference type="SUPFAM" id="SSF46689">
    <property type="entry name" value="Homeodomain-like"/>
    <property type="match status" value="1"/>
</dbReference>
<gene>
    <name evidence="7" type="ORF">A5889_000025</name>
    <name evidence="6" type="ORF">A5889_000715</name>
</gene>
<reference evidence="7" key="2">
    <citation type="submission" date="2017-05" db="EMBL/GenBank/DDBJ databases">
        <authorList>
            <consortium name="The Broad Institute Genomics Platform"/>
            <consortium name="The Broad Institute Genomic Center for Infectious Diseases"/>
            <person name="Earl A."/>
            <person name="Manson A."/>
            <person name="Schwartman J."/>
            <person name="Gilmore M."/>
            <person name="Abouelleil A."/>
            <person name="Cao P."/>
            <person name="Chapman S."/>
            <person name="Cusick C."/>
            <person name="Shea T."/>
            <person name="Young S."/>
            <person name="Neafsey D."/>
            <person name="Nusbaum C."/>
            <person name="Birren B."/>
        </authorList>
    </citation>
    <scope>NUCLEOTIDE SEQUENCE</scope>
    <source>
        <strain evidence="7">9D6_DIV0238</strain>
    </source>
</reference>
<keyword evidence="8" id="KW-1185">Reference proteome</keyword>
<dbReference type="SUPFAM" id="SSF53697">
    <property type="entry name" value="SIS domain"/>
    <property type="match status" value="1"/>
</dbReference>
<evidence type="ECO:0000256" key="1">
    <source>
        <dbReference type="ARBA" id="ARBA00023015"/>
    </source>
</evidence>
<dbReference type="AlphaFoldDB" id="A0A200JEG5"/>
<dbReference type="InterPro" id="IPR047640">
    <property type="entry name" value="RpiR-like"/>
</dbReference>
<feature type="domain" description="SIS" evidence="5">
    <location>
        <begin position="103"/>
        <end position="239"/>
    </location>
</feature>
<evidence type="ECO:0000313" key="6">
    <source>
        <dbReference type="EMBL" id="OUZ35239.1"/>
    </source>
</evidence>
<dbReference type="PANTHER" id="PTHR30514:SF1">
    <property type="entry name" value="HTH-TYPE TRANSCRIPTIONAL REGULATOR HEXR-RELATED"/>
    <property type="match status" value="1"/>
</dbReference>
<evidence type="ECO:0000313" key="8">
    <source>
        <dbReference type="Proteomes" id="UP000196151"/>
    </source>
</evidence>
<dbReference type="InterPro" id="IPR001347">
    <property type="entry name" value="SIS_dom"/>
</dbReference>
<dbReference type="GO" id="GO:0003700">
    <property type="term" value="F:DNA-binding transcription factor activity"/>
    <property type="evidence" value="ECO:0007669"/>
    <property type="project" value="InterPro"/>
</dbReference>
<protein>
    <recommendedName>
        <fullName evidence="9">Phosphosugar-binding transcriptional regulator</fullName>
    </recommendedName>
</protein>
<dbReference type="InterPro" id="IPR000281">
    <property type="entry name" value="HTH_RpiR"/>
</dbReference>
<organism evidence="6">
    <name type="scientific">Candidatus Enterococcus dunnyi</name>
    <dbReference type="NCBI Taxonomy" id="1834192"/>
    <lineage>
        <taxon>Bacteria</taxon>
        <taxon>Bacillati</taxon>
        <taxon>Bacillota</taxon>
        <taxon>Bacilli</taxon>
        <taxon>Lactobacillales</taxon>
        <taxon>Enterococcaceae</taxon>
        <taxon>Enterococcus</taxon>
    </lineage>
</organism>
<name>A0A200JEG5_9ENTE</name>
<dbReference type="Pfam" id="PF01418">
    <property type="entry name" value="HTH_6"/>
    <property type="match status" value="1"/>
</dbReference>
<dbReference type="InterPro" id="IPR036388">
    <property type="entry name" value="WH-like_DNA-bd_sf"/>
</dbReference>
<dbReference type="Gene3D" id="3.40.50.10490">
    <property type="entry name" value="Glucose-6-phosphate isomerase like protein, domain 1"/>
    <property type="match status" value="1"/>
</dbReference>
<feature type="domain" description="HTH rpiR-type" evidence="4">
    <location>
        <begin position="1"/>
        <end position="77"/>
    </location>
</feature>
<reference evidence="6" key="1">
    <citation type="submission" date="2017-05" db="EMBL/GenBank/DDBJ databases">
        <title>The Genome Sequence of Enterococcus sp. 9D6_DIV0238.</title>
        <authorList>
            <consortium name="The Broad Institute Genomics Platform"/>
            <consortium name="The Broad Institute Genomic Center for Infectious Diseases"/>
            <person name="Earl A."/>
            <person name="Manson A."/>
            <person name="Schwartman J."/>
            <person name="Gilmore M."/>
            <person name="Abouelleil A."/>
            <person name="Cao P."/>
            <person name="Chapman S."/>
            <person name="Cusick C."/>
            <person name="Shea T."/>
            <person name="Young S."/>
            <person name="Neafsey D."/>
            <person name="Nusbaum C."/>
            <person name="Birren B."/>
        </authorList>
    </citation>
    <scope>NUCLEOTIDE SEQUENCE [LARGE SCALE GENOMIC DNA]</scope>
    <source>
        <strain evidence="6">9D6_DIV0238</strain>
    </source>
</reference>
<dbReference type="Proteomes" id="UP000196151">
    <property type="component" value="Chromosome"/>
</dbReference>
<dbReference type="InterPro" id="IPR009057">
    <property type="entry name" value="Homeodomain-like_sf"/>
</dbReference>
<dbReference type="InterPro" id="IPR046348">
    <property type="entry name" value="SIS_dom_sf"/>
</dbReference>
<dbReference type="EMBL" id="CP147246">
    <property type="protein sequence ID" value="WYJ92546.1"/>
    <property type="molecule type" value="Genomic_DNA"/>
</dbReference>
<dbReference type="Pfam" id="PF01380">
    <property type="entry name" value="SIS"/>
    <property type="match status" value="1"/>
</dbReference>
<evidence type="ECO:0000256" key="2">
    <source>
        <dbReference type="ARBA" id="ARBA00023125"/>
    </source>
</evidence>
<evidence type="ECO:0008006" key="9">
    <source>
        <dbReference type="Google" id="ProtNLM"/>
    </source>
</evidence>
<dbReference type="RefSeq" id="WP_087639857.1">
    <property type="nucleotide sequence ID" value="NZ_CP147246.1"/>
</dbReference>
<dbReference type="PROSITE" id="PS51464">
    <property type="entry name" value="SIS"/>
    <property type="match status" value="1"/>
</dbReference>
<keyword evidence="2" id="KW-0238">DNA-binding</keyword>
<sequence>MEFQQRVINQEYRLTDLEDELVAYIAKNKASVSKMKIIELASLFFTVPNTITRLCHKLGYSGYSELKNELKRESEQPSDIAFKQKELLLKNFELIDFEREKRVVQLFKAAKRINFFAIGQTAYAAKIVVDNFYAIDDKAFFYTYANELRHKIQHATDEVFFFISLSGEKEQILELAKLAHEHQHKVISLTGLSSNSLARLADISLFCYSPEVIRNHYNITDKTPLLVIMNSLFETYIDS</sequence>
<keyword evidence="3" id="KW-0804">Transcription</keyword>
<evidence type="ECO:0000313" key="7">
    <source>
        <dbReference type="EMBL" id="WYJ92546.1"/>
    </source>
</evidence>
<dbReference type="PROSITE" id="PS51071">
    <property type="entry name" value="HTH_RPIR"/>
    <property type="match status" value="1"/>
</dbReference>
<evidence type="ECO:0000259" key="4">
    <source>
        <dbReference type="PROSITE" id="PS51071"/>
    </source>
</evidence>
<dbReference type="EMBL" id="NIBQ01000001">
    <property type="protein sequence ID" value="OUZ35239.1"/>
    <property type="molecule type" value="Genomic_DNA"/>
</dbReference>
<dbReference type="GO" id="GO:1901135">
    <property type="term" value="P:carbohydrate derivative metabolic process"/>
    <property type="evidence" value="ECO:0007669"/>
    <property type="project" value="InterPro"/>
</dbReference>
<dbReference type="Gene3D" id="1.10.10.10">
    <property type="entry name" value="Winged helix-like DNA-binding domain superfamily/Winged helix DNA-binding domain"/>
    <property type="match status" value="1"/>
</dbReference>
<dbReference type="OrthoDB" id="1648815at2"/>
<dbReference type="CDD" id="cd05013">
    <property type="entry name" value="SIS_RpiR"/>
    <property type="match status" value="1"/>
</dbReference>
<evidence type="ECO:0000256" key="3">
    <source>
        <dbReference type="ARBA" id="ARBA00023163"/>
    </source>
</evidence>
<reference evidence="7" key="3">
    <citation type="submission" date="2024-03" db="EMBL/GenBank/DDBJ databases">
        <title>The Genome Sequence of Enterococcus sp. DIV0238c.</title>
        <authorList>
            <consortium name="The Broad Institute Genomics Platform"/>
            <consortium name="The Broad Institute Microbial Omics Core"/>
            <consortium name="The Broad Institute Genomic Center for Infectious Diseases"/>
            <person name="Earl A."/>
            <person name="Manson A."/>
            <person name="Gilmore M."/>
            <person name="Schwartman J."/>
            <person name="Shea T."/>
            <person name="Abouelleil A."/>
            <person name="Cao P."/>
            <person name="Chapman S."/>
            <person name="Cusick C."/>
            <person name="Young S."/>
            <person name="Neafsey D."/>
            <person name="Nusbaum C."/>
            <person name="Birren B."/>
        </authorList>
    </citation>
    <scope>NUCLEOTIDE SEQUENCE</scope>
    <source>
        <strain evidence="7">9D6_DIV0238</strain>
    </source>
</reference>